<dbReference type="EMBL" id="JBAKAX010000001">
    <property type="protein sequence ID" value="MEL0602806.1"/>
    <property type="molecule type" value="Genomic_DNA"/>
</dbReference>
<organism evidence="1 2">
    <name type="scientific">Pseudoalteromonas undina</name>
    <dbReference type="NCBI Taxonomy" id="43660"/>
    <lineage>
        <taxon>Bacteria</taxon>
        <taxon>Pseudomonadati</taxon>
        <taxon>Pseudomonadota</taxon>
        <taxon>Gammaproteobacteria</taxon>
        <taxon>Alteromonadales</taxon>
        <taxon>Pseudoalteromonadaceae</taxon>
        <taxon>Pseudoalteromonas</taxon>
    </lineage>
</organism>
<evidence type="ECO:0000313" key="2">
    <source>
        <dbReference type="Proteomes" id="UP001374952"/>
    </source>
</evidence>
<dbReference type="Proteomes" id="UP001374952">
    <property type="component" value="Unassembled WGS sequence"/>
</dbReference>
<comment type="caution">
    <text evidence="1">The sequence shown here is derived from an EMBL/GenBank/DDBJ whole genome shotgun (WGS) entry which is preliminary data.</text>
</comment>
<keyword evidence="2" id="KW-1185">Reference proteome</keyword>
<evidence type="ECO:0000313" key="1">
    <source>
        <dbReference type="EMBL" id="MEL0602806.1"/>
    </source>
</evidence>
<proteinExistence type="predicted"/>
<accession>A0ACC6QZ51</accession>
<gene>
    <name evidence="1" type="ORF">V6250_01420</name>
</gene>
<protein>
    <submittedName>
        <fullName evidence="1">HEAT repeat domain-containing protein</fullName>
    </submittedName>
</protein>
<reference evidence="1" key="1">
    <citation type="submission" date="2024-02" db="EMBL/GenBank/DDBJ databases">
        <title>Bacteria isolated from the canopy kelp, Nereocystis luetkeana.</title>
        <authorList>
            <person name="Pfister C.A."/>
            <person name="Younker I.T."/>
            <person name="Light S.H."/>
        </authorList>
    </citation>
    <scope>NUCLEOTIDE SEQUENCE</scope>
    <source>
        <strain evidence="1">TN.2.01</strain>
    </source>
</reference>
<sequence length="272" mass="29904">MFSFKPLIIGLALASLSSSAFALTTIEQRDYDRLVSGDLTEVKKAAQSIVANNTNNAQVLDVLAEFVAQNYLHAPDYQLDTIAWACRALGETGNPRYQELLASIVNSDAHKKVRKYAKRSLKSLPSTDASQYVVGSIDLNSIQKAPATNNSSLTGDDKAMFDIASGNLIEIKMLAQKYTTSGIPSQQVGDTLAEYFAQNYKTGQQHQYDTLAWICKGLATDKNGRYKALIEDAEENSPIRAVRKHCPDEIEGKGPYYQAGTVDLIEVEKQLQ</sequence>
<name>A0ACC6QZ51_9GAMM</name>